<proteinExistence type="predicted"/>
<evidence type="ECO:0000313" key="1">
    <source>
        <dbReference type="EMBL" id="GFY42468.1"/>
    </source>
</evidence>
<protein>
    <submittedName>
        <fullName evidence="1">Uncharacterized protein</fullName>
    </submittedName>
</protein>
<evidence type="ECO:0000313" key="2">
    <source>
        <dbReference type="Proteomes" id="UP000886998"/>
    </source>
</evidence>
<sequence>MEGRSWEMEPHLDPACRDWRSRKTAPGDCPPETPYLFPAIPKQALRCFSASRIYSVILYSAVNPAAERCGMPVILLKAS</sequence>
<dbReference type="AlphaFoldDB" id="A0A8X7BTC0"/>
<dbReference type="EMBL" id="BMAV01003090">
    <property type="protein sequence ID" value="GFY42468.1"/>
    <property type="molecule type" value="Genomic_DNA"/>
</dbReference>
<dbReference type="Proteomes" id="UP000886998">
    <property type="component" value="Unassembled WGS sequence"/>
</dbReference>
<gene>
    <name evidence="1" type="ORF">TNIN_15951</name>
</gene>
<comment type="caution">
    <text evidence="1">The sequence shown here is derived from an EMBL/GenBank/DDBJ whole genome shotgun (WGS) entry which is preliminary data.</text>
</comment>
<reference evidence="1" key="1">
    <citation type="submission" date="2020-08" db="EMBL/GenBank/DDBJ databases">
        <title>Multicomponent nature underlies the extraordinary mechanical properties of spider dragline silk.</title>
        <authorList>
            <person name="Kono N."/>
            <person name="Nakamura H."/>
            <person name="Mori M."/>
            <person name="Yoshida Y."/>
            <person name="Ohtoshi R."/>
            <person name="Malay A.D."/>
            <person name="Moran D.A.P."/>
            <person name="Tomita M."/>
            <person name="Numata K."/>
            <person name="Arakawa K."/>
        </authorList>
    </citation>
    <scope>NUCLEOTIDE SEQUENCE</scope>
</reference>
<keyword evidence="2" id="KW-1185">Reference proteome</keyword>
<organism evidence="1 2">
    <name type="scientific">Trichonephila inaurata madagascariensis</name>
    <dbReference type="NCBI Taxonomy" id="2747483"/>
    <lineage>
        <taxon>Eukaryota</taxon>
        <taxon>Metazoa</taxon>
        <taxon>Ecdysozoa</taxon>
        <taxon>Arthropoda</taxon>
        <taxon>Chelicerata</taxon>
        <taxon>Arachnida</taxon>
        <taxon>Araneae</taxon>
        <taxon>Araneomorphae</taxon>
        <taxon>Entelegynae</taxon>
        <taxon>Araneoidea</taxon>
        <taxon>Nephilidae</taxon>
        <taxon>Trichonephila</taxon>
        <taxon>Trichonephila inaurata</taxon>
    </lineage>
</organism>
<name>A0A8X7BTC0_9ARAC</name>
<accession>A0A8X7BTC0</accession>